<proteinExistence type="predicted"/>
<dbReference type="EMBL" id="JBHUDC010000007">
    <property type="protein sequence ID" value="MFD1514550.1"/>
    <property type="molecule type" value="Genomic_DNA"/>
</dbReference>
<comment type="caution">
    <text evidence="2">The sequence shown here is derived from an EMBL/GenBank/DDBJ whole genome shotgun (WGS) entry which is preliminary data.</text>
</comment>
<dbReference type="Proteomes" id="UP001597187">
    <property type="component" value="Unassembled WGS sequence"/>
</dbReference>
<evidence type="ECO:0000313" key="3">
    <source>
        <dbReference type="Proteomes" id="UP001597187"/>
    </source>
</evidence>
<dbReference type="InterPro" id="IPR058431">
    <property type="entry name" value="DUF8118"/>
</dbReference>
<feature type="domain" description="DUF8118" evidence="1">
    <location>
        <begin position="15"/>
        <end position="54"/>
    </location>
</feature>
<reference evidence="2 3" key="1">
    <citation type="journal article" date="2019" name="Int. J. Syst. Evol. Microbiol.">
        <title>The Global Catalogue of Microorganisms (GCM) 10K type strain sequencing project: providing services to taxonomists for standard genome sequencing and annotation.</title>
        <authorList>
            <consortium name="The Broad Institute Genomics Platform"/>
            <consortium name="The Broad Institute Genome Sequencing Center for Infectious Disease"/>
            <person name="Wu L."/>
            <person name="Ma J."/>
        </authorList>
    </citation>
    <scope>NUCLEOTIDE SEQUENCE [LARGE SCALE GENOMIC DNA]</scope>
    <source>
        <strain evidence="2 3">CGMCC 1.12563</strain>
    </source>
</reference>
<gene>
    <name evidence="2" type="ORF">ACFSBT_14810</name>
</gene>
<sequence>MYDTENYGKSNREATITGPNPEYDCYGRSTGVCYYRCSGCGVEALHRVDVQTHCRCGERR</sequence>
<evidence type="ECO:0000259" key="1">
    <source>
        <dbReference type="Pfam" id="PF26435"/>
    </source>
</evidence>
<protein>
    <recommendedName>
        <fullName evidence="1">DUF8118 domain-containing protein</fullName>
    </recommendedName>
</protein>
<dbReference type="RefSeq" id="WP_250874478.1">
    <property type="nucleotide sequence ID" value="NZ_JALXFV010000007.1"/>
</dbReference>
<accession>A0ABD6AYE9</accession>
<name>A0ABD6AYE9_9EURY</name>
<evidence type="ECO:0000313" key="2">
    <source>
        <dbReference type="EMBL" id="MFD1514550.1"/>
    </source>
</evidence>
<keyword evidence="3" id="KW-1185">Reference proteome</keyword>
<dbReference type="Pfam" id="PF26435">
    <property type="entry name" value="DUF8118"/>
    <property type="match status" value="1"/>
</dbReference>
<organism evidence="2 3">
    <name type="scientific">Halomarina rubra</name>
    <dbReference type="NCBI Taxonomy" id="2071873"/>
    <lineage>
        <taxon>Archaea</taxon>
        <taxon>Methanobacteriati</taxon>
        <taxon>Methanobacteriota</taxon>
        <taxon>Stenosarchaea group</taxon>
        <taxon>Halobacteria</taxon>
        <taxon>Halobacteriales</taxon>
        <taxon>Natronomonadaceae</taxon>
        <taxon>Halomarina</taxon>
    </lineage>
</organism>
<dbReference type="AlphaFoldDB" id="A0ABD6AYE9"/>